<dbReference type="AlphaFoldDB" id="A0A5C1Q5E5"/>
<proteinExistence type="predicted"/>
<sequence length="332" mass="38410">MKFKLVILFMITILFSCKKQVELIDGLNFFNGVSDLLEDNNHNILFLSNLKDFNNIITLCFIKSSGDILRIYPVEKYLNVDVNSDYIRLFESKPNTYLLYESRGTTITIETFNDINLVTKNEFSRDKNSIGSLFNIGDNSRSIYLRGHKLNPSNYIKNYKCNYYILDSDLIIKSQGLIDLGDLYPEHLTLYNRSIFYTVDNQLLKTSIDSLETESIYNFENDVIQLYTTSNYLYVLLKNSIHIFDKSGIIIKSFNLLGDLEGYYATDIVTHTESTITVHLKNSGKNIFKVFSIHGNPISENIVDDIDILNSYIYQNRLLIYSTKSSIYLKDL</sequence>
<evidence type="ECO:0000313" key="2">
    <source>
        <dbReference type="Proteomes" id="UP000323824"/>
    </source>
</evidence>
<evidence type="ECO:0000313" key="1">
    <source>
        <dbReference type="EMBL" id="QEN03255.1"/>
    </source>
</evidence>
<dbReference type="Proteomes" id="UP000323824">
    <property type="component" value="Chromosome"/>
</dbReference>
<keyword evidence="2" id="KW-1185">Reference proteome</keyword>
<protein>
    <submittedName>
        <fullName evidence="1">Uncharacterized protein</fullName>
    </submittedName>
</protein>
<gene>
    <name evidence="1" type="ORF">EW093_00555</name>
</gene>
<dbReference type="EMBL" id="CP035807">
    <property type="protein sequence ID" value="QEN03255.1"/>
    <property type="molecule type" value="Genomic_DNA"/>
</dbReference>
<dbReference type="RefSeq" id="WP_149566515.1">
    <property type="nucleotide sequence ID" value="NZ_CP035807.1"/>
</dbReference>
<organism evidence="1 2">
    <name type="scientific">Thiospirochaeta perfilievii</name>
    <dbReference type="NCBI Taxonomy" id="252967"/>
    <lineage>
        <taxon>Bacteria</taxon>
        <taxon>Pseudomonadati</taxon>
        <taxon>Spirochaetota</taxon>
        <taxon>Spirochaetia</taxon>
        <taxon>Spirochaetales</taxon>
        <taxon>Spirochaetaceae</taxon>
        <taxon>Thiospirochaeta</taxon>
    </lineage>
</organism>
<name>A0A5C1Q5E5_9SPIO</name>
<dbReference type="PROSITE" id="PS51257">
    <property type="entry name" value="PROKAR_LIPOPROTEIN"/>
    <property type="match status" value="1"/>
</dbReference>
<reference evidence="1 2" key="2">
    <citation type="submission" date="2019-09" db="EMBL/GenBank/DDBJ databases">
        <title>Complete Genome Sequence and Methylome Analysis of free living Spirochaetas.</title>
        <authorList>
            <person name="Leshcheva N."/>
            <person name="Mikheeva N."/>
        </authorList>
    </citation>
    <scope>NUCLEOTIDE SEQUENCE [LARGE SCALE GENOMIC DNA]</scope>
    <source>
        <strain evidence="1 2">P</strain>
    </source>
</reference>
<accession>A0A5C1Q5E5</accession>
<reference evidence="1 2" key="1">
    <citation type="submission" date="2019-02" db="EMBL/GenBank/DDBJ databases">
        <authorList>
            <person name="Fomenkov A."/>
            <person name="Dubinina G."/>
            <person name="Grabovich M."/>
            <person name="Vincze T."/>
            <person name="Roberts R.J."/>
        </authorList>
    </citation>
    <scope>NUCLEOTIDE SEQUENCE [LARGE SCALE GENOMIC DNA]</scope>
    <source>
        <strain evidence="1 2">P</strain>
    </source>
</reference>
<dbReference type="KEGG" id="sper:EW093_00555"/>